<comment type="caution">
    <text evidence="5">The sequence shown here is derived from an EMBL/GenBank/DDBJ whole genome shotgun (WGS) entry which is preliminary data.</text>
</comment>
<organism evidence="5 6">
    <name type="scientific">Xenorhabdus santafensis</name>
    <dbReference type="NCBI Taxonomy" id="2582833"/>
    <lineage>
        <taxon>Bacteria</taxon>
        <taxon>Pseudomonadati</taxon>
        <taxon>Pseudomonadota</taxon>
        <taxon>Gammaproteobacteria</taxon>
        <taxon>Enterobacterales</taxon>
        <taxon>Morganellaceae</taxon>
        <taxon>Xenorhabdus</taxon>
    </lineage>
</organism>
<dbReference type="SUPFAM" id="SSF53335">
    <property type="entry name" value="S-adenosyl-L-methionine-dependent methyltransferases"/>
    <property type="match status" value="1"/>
</dbReference>
<keyword evidence="6" id="KW-1185">Reference proteome</keyword>
<keyword evidence="3 4" id="KW-0949">S-adenosyl-L-methionine</keyword>
<feature type="binding site" evidence="4">
    <location>
        <position position="91"/>
    </location>
    <ligand>
        <name>S-adenosyl-L-methionine</name>
        <dbReference type="ChEBI" id="CHEBI:59789"/>
    </ligand>
</feature>
<dbReference type="InterPro" id="IPR010280">
    <property type="entry name" value="U5_MeTrfase_fam"/>
</dbReference>
<proteinExistence type="inferred from homology"/>
<accession>A0ABU4SFL7</accession>
<dbReference type="Gene3D" id="3.40.50.150">
    <property type="entry name" value="Vaccinia Virus protein VP39"/>
    <property type="match status" value="1"/>
</dbReference>
<evidence type="ECO:0000256" key="1">
    <source>
        <dbReference type="ARBA" id="ARBA00022603"/>
    </source>
</evidence>
<feature type="non-terminal residue" evidence="5">
    <location>
        <position position="1"/>
    </location>
</feature>
<dbReference type="PROSITE" id="PS51687">
    <property type="entry name" value="SAM_MT_RNA_M5U"/>
    <property type="match status" value="1"/>
</dbReference>
<dbReference type="EMBL" id="VCDN01000354">
    <property type="protein sequence ID" value="MDX7989615.1"/>
    <property type="molecule type" value="Genomic_DNA"/>
</dbReference>
<dbReference type="InterPro" id="IPR029063">
    <property type="entry name" value="SAM-dependent_MTases_sf"/>
</dbReference>
<evidence type="ECO:0000313" key="6">
    <source>
        <dbReference type="Proteomes" id="UP001271890"/>
    </source>
</evidence>
<feature type="binding site" evidence="4">
    <location>
        <position position="70"/>
    </location>
    <ligand>
        <name>S-adenosyl-L-methionine</name>
        <dbReference type="ChEBI" id="CHEBI:59789"/>
    </ligand>
</feature>
<name>A0ABU4SFL7_9GAMM</name>
<comment type="similarity">
    <text evidence="4">Belongs to the class I-like SAM-binding methyltransferase superfamily. RNA M5U methyltransferase family.</text>
</comment>
<evidence type="ECO:0000256" key="2">
    <source>
        <dbReference type="ARBA" id="ARBA00022679"/>
    </source>
</evidence>
<reference evidence="6" key="1">
    <citation type="journal article" date="2024" name="Toxins">
        <title>Genome Sequence Analysis of Native Xenorhabdus Strains Isolated from Entomopathogenic Nematodes in Argentina.</title>
        <authorList>
            <person name="Palma L."/>
            <person name="Frizzo L."/>
            <person name="Kaiser S."/>
            <person name="Berry C."/>
            <person name="Caballero P."/>
            <person name="Bode H.B."/>
            <person name="Del Valle E.E."/>
        </authorList>
    </citation>
    <scope>NUCLEOTIDE SEQUENCE [LARGE SCALE GENOMIC DNA]</scope>
    <source>
        <strain evidence="6">12</strain>
    </source>
</reference>
<feature type="non-terminal residue" evidence="5">
    <location>
        <position position="99"/>
    </location>
</feature>
<sequence>VNWRKTSVIFGDKTFKLAGKEVIQETLGDLSFELSARAFFQLNPEQTVVLYDEAKKAAALTGDEKIVDAYCGVGTIGLWLANDAAEVRGMDVIPEAIAD</sequence>
<comment type="caution">
    <text evidence="4">Lacks conserved residue(s) required for the propagation of feature annotation.</text>
</comment>
<dbReference type="Proteomes" id="UP001271890">
    <property type="component" value="Unassembled WGS sequence"/>
</dbReference>
<gene>
    <name evidence="5" type="ORF">FE392_20465</name>
</gene>
<dbReference type="PANTHER" id="PTHR11061:SF45">
    <property type="match status" value="1"/>
</dbReference>
<evidence type="ECO:0000313" key="5">
    <source>
        <dbReference type="EMBL" id="MDX7989615.1"/>
    </source>
</evidence>
<dbReference type="Gene3D" id="2.40.50.1070">
    <property type="match status" value="1"/>
</dbReference>
<protein>
    <submittedName>
        <fullName evidence="5">23S rRNA (Uracil-5-)-methyltransferase RumA</fullName>
    </submittedName>
</protein>
<feature type="binding site" evidence="4">
    <location>
        <position position="41"/>
    </location>
    <ligand>
        <name>S-adenosyl-L-methionine</name>
        <dbReference type="ChEBI" id="CHEBI:59789"/>
    </ligand>
</feature>
<evidence type="ECO:0000256" key="4">
    <source>
        <dbReference type="PROSITE-ProRule" id="PRU01024"/>
    </source>
</evidence>
<evidence type="ECO:0000256" key="3">
    <source>
        <dbReference type="ARBA" id="ARBA00022691"/>
    </source>
</evidence>
<keyword evidence="1 4" id="KW-0489">Methyltransferase</keyword>
<keyword evidence="2 4" id="KW-0808">Transferase</keyword>
<dbReference type="PANTHER" id="PTHR11061">
    <property type="entry name" value="RNA M5U METHYLTRANSFERASE"/>
    <property type="match status" value="1"/>
</dbReference>